<dbReference type="Proteomes" id="UP000179807">
    <property type="component" value="Unassembled WGS sequence"/>
</dbReference>
<evidence type="ECO:0000313" key="2">
    <source>
        <dbReference type="Proteomes" id="UP000179807"/>
    </source>
</evidence>
<keyword evidence="2" id="KW-1185">Reference proteome</keyword>
<dbReference type="RefSeq" id="XP_068346852.1">
    <property type="nucleotide sequence ID" value="XM_068512957.1"/>
</dbReference>
<reference evidence="1" key="1">
    <citation type="submission" date="2016-10" db="EMBL/GenBank/DDBJ databases">
        <authorList>
            <person name="Benchimol M."/>
            <person name="Almeida L.G."/>
            <person name="Vasconcelos A.T."/>
            <person name="Perreira-Neves A."/>
            <person name="Rosa I.A."/>
            <person name="Tasca T."/>
            <person name="Bogo M.R."/>
            <person name="de Souza W."/>
        </authorList>
    </citation>
    <scope>NUCLEOTIDE SEQUENCE [LARGE SCALE GENOMIC DNA]</scope>
    <source>
        <strain evidence="1">K</strain>
    </source>
</reference>
<accession>A0A1J4J7T1</accession>
<dbReference type="EMBL" id="MLAK01001375">
    <property type="protein sequence ID" value="OHS93715.1"/>
    <property type="molecule type" value="Genomic_DNA"/>
</dbReference>
<evidence type="ECO:0000313" key="1">
    <source>
        <dbReference type="EMBL" id="OHS93715.1"/>
    </source>
</evidence>
<dbReference type="InterPro" id="IPR036971">
    <property type="entry name" value="PDEase_catalytic_dom_sf"/>
</dbReference>
<dbReference type="GO" id="GO:0004114">
    <property type="term" value="F:3',5'-cyclic-nucleotide phosphodiesterase activity"/>
    <property type="evidence" value="ECO:0007669"/>
    <property type="project" value="InterPro"/>
</dbReference>
<dbReference type="InterPro" id="IPR029016">
    <property type="entry name" value="GAF-like_dom_sf"/>
</dbReference>
<proteinExistence type="predicted"/>
<comment type="caution">
    <text evidence="1">The sequence shown here is derived from an EMBL/GenBank/DDBJ whole genome shotgun (WGS) entry which is preliminary data.</text>
</comment>
<gene>
    <name evidence="1" type="ORF">TRFO_40004</name>
</gene>
<dbReference type="SUPFAM" id="SSF109604">
    <property type="entry name" value="HD-domain/PDEase-like"/>
    <property type="match status" value="1"/>
</dbReference>
<dbReference type="Gene3D" id="3.30.450.40">
    <property type="match status" value="2"/>
</dbReference>
<protein>
    <recommendedName>
        <fullName evidence="3">GAF domain-containing protein</fullName>
    </recommendedName>
</protein>
<sequence>MNQPINQLMKPYPSFSLSLSSSSILNLINDTGTKHSLEYDAMVESVKKLDLSIKDLISRINHLHRKRAKMANTISHIVKNSKVNLKKGTQEPTNIKQQNERMSRLNVCSRLLGNKSSLSSIIHNTPLPDLPAPNSNDSNSQYDNEIDKTGAHVVNKLSQFLRVSQPDIVANYLNDTGLSYLLVLCNMDKFNYKPLNVDIKGFCQIAPSVLSSVAPTNRQIILKSFFKAMTACANLTAVFEESFQDNDILKLTNLIETHAAAIINARRARLFLGSDQAEELIHMNGNVRVVVPLNDKGLIANCVKKMQYEVIQDPKNSPILDVAVETSLFEGSRNAIICPLIHPKHKRPFVFLAVDKLREPTFSGVDYVLLSYFFKFLAVAIEKVHRAITTVTEEDQMQLIKGLASIASENNSHDMIQKIADVSGSLTSATSCRIFSIIEDNLFEETPGLKIQNRTIPVDVGLIGKSVISDETQNYVLPRRESEFSVQVDDITEPRVWAMLSSPARYNGEITMNLTLYNRTFNTFFSAKETNLITTLSRCICPFLYQTCEHAKLKESLASDSTNSNRSYNLTVFSLKAIETAGTLKIFREMHRFCETLKPKVTHRVLVYDVDKLMELPDMKIVTSEPQLLDAICNMKPIAATSGDRAVLVFPIKIEGISKVFLLEFAAELLHLKTAEEENGLMQRTRLLQSMDEAGLSTHITLLQEQFKENKQCNRNMSSSNLMGLPQSQSRVGFGSTANRSSRVFTNMDAQAAQPKVNLPFIPLSLKSVHEDNMSATSLFELGDEHQKSSDKLLVVQSARNSKNSLSKNPPSFENQLDEDSLQIFPFDPFLTSILQSFSNHSTRQILLHMKITSMSKYKITARSLHILGNSLACPMMFSKLLKIMMLAFTNLFGKDVMIRIFDPPLNDVIETDPTTFNLERDRMIFASIKIPTALNLDKSTALASFADLLTNLIESRAPSITSDPVLPKRDMHDEEQGLEFESSHLTTNEMVCVSFNLFKLFHVVECLNCDEMLLMKWLGTLAAKSEESGTFMMMTDALHFVYFILKESGWMNLFNPSELCALAISVFLGQCSPQVHPNFTYEKILAASITRKTPQKAITRVATNLVFLGDDSMDLLENTPKNILLGLAELMIEQSSKSPLASLSAFHVIKKKIDFNNNFHKIIVKRFLLDISLHSMYFAPISSFGVWVVTFGKEPAPNVLLRARTVMNKYADELSSINDKFAELPQRIAEKVDWMKNQDIRMFCGQRQEEEDEGNMSLLDAR</sequence>
<name>A0A1J4J7T1_9EUKA</name>
<dbReference type="OrthoDB" id="10515365at2759"/>
<organism evidence="1 2">
    <name type="scientific">Tritrichomonas foetus</name>
    <dbReference type="NCBI Taxonomy" id="1144522"/>
    <lineage>
        <taxon>Eukaryota</taxon>
        <taxon>Metamonada</taxon>
        <taxon>Parabasalia</taxon>
        <taxon>Tritrichomonadida</taxon>
        <taxon>Tritrichomonadidae</taxon>
        <taxon>Tritrichomonas</taxon>
    </lineage>
</organism>
<dbReference type="SUPFAM" id="SSF55781">
    <property type="entry name" value="GAF domain-like"/>
    <property type="match status" value="2"/>
</dbReference>
<dbReference type="VEuPathDB" id="TrichDB:TRFO_40004"/>
<dbReference type="AlphaFoldDB" id="A0A1J4J7T1"/>
<dbReference type="GeneID" id="94847661"/>
<evidence type="ECO:0008006" key="3">
    <source>
        <dbReference type="Google" id="ProtNLM"/>
    </source>
</evidence>
<dbReference type="Gene3D" id="1.10.1300.10">
    <property type="entry name" value="3'5'-cyclic nucleotide phosphodiesterase, catalytic domain"/>
    <property type="match status" value="1"/>
</dbReference>
<dbReference type="GO" id="GO:0007165">
    <property type="term" value="P:signal transduction"/>
    <property type="evidence" value="ECO:0007669"/>
    <property type="project" value="InterPro"/>
</dbReference>